<dbReference type="EMBL" id="KL367648">
    <property type="protein sequence ID" value="KFD60793.1"/>
    <property type="molecule type" value="Genomic_DNA"/>
</dbReference>
<feature type="transmembrane region" description="Helical" evidence="2">
    <location>
        <begin position="218"/>
        <end position="237"/>
    </location>
</feature>
<feature type="region of interest" description="Disordered" evidence="1">
    <location>
        <begin position="25"/>
        <end position="55"/>
    </location>
</feature>
<feature type="transmembrane region" description="Helical" evidence="2">
    <location>
        <begin position="190"/>
        <end position="211"/>
    </location>
</feature>
<feature type="transmembrane region" description="Helical" evidence="2">
    <location>
        <begin position="155"/>
        <end position="178"/>
    </location>
</feature>
<protein>
    <submittedName>
        <fullName evidence="3">Uncharacterized protein</fullName>
    </submittedName>
</protein>
<organism evidence="3">
    <name type="scientific">Trichuris suis</name>
    <name type="common">pig whipworm</name>
    <dbReference type="NCBI Taxonomy" id="68888"/>
    <lineage>
        <taxon>Eukaryota</taxon>
        <taxon>Metazoa</taxon>
        <taxon>Ecdysozoa</taxon>
        <taxon>Nematoda</taxon>
        <taxon>Enoplea</taxon>
        <taxon>Dorylaimia</taxon>
        <taxon>Trichinellida</taxon>
        <taxon>Trichuridae</taxon>
        <taxon>Trichuris</taxon>
    </lineage>
</organism>
<evidence type="ECO:0000256" key="1">
    <source>
        <dbReference type="SAM" id="MobiDB-lite"/>
    </source>
</evidence>
<proteinExistence type="predicted"/>
<keyword evidence="2" id="KW-1133">Transmembrane helix</keyword>
<accession>A0A085MU97</accession>
<feature type="compositionally biased region" description="Low complexity" evidence="1">
    <location>
        <begin position="39"/>
        <end position="55"/>
    </location>
</feature>
<keyword evidence="2" id="KW-0812">Transmembrane</keyword>
<evidence type="ECO:0000313" key="3">
    <source>
        <dbReference type="EMBL" id="KFD60793.1"/>
    </source>
</evidence>
<sequence>MDSDSLSKRQRLARYWTNSTFYFDQQQQQQQRQKESQRRFPLSSPSAVQSSQVSPVYAVPNGAEKPWLKKKTSQAAISPSPAVLLTPPHDQRTTMPPELYDDVCLAPRRSSAPLPAATGSYPDSTLNQDVHRLAQLIALNRQRKMLEQFYLRIKLVAYVHLLVAFLLLSSDVALIVILWPKSAPQQQLKLILRCLYAMYVLNIGIVSILAAVQRERALYVLPLLCIILIANFLLAPFQLPIVQSLIEIIDIVQYETSGRVTLAPYASVFIHSFLQDSNLNGRKVMIEHSVSYVTFICLQVVYCFVGLFHLLVTIATMVFVFRIIGSSKTLKMLE</sequence>
<name>A0A085MU97_9BILA</name>
<reference evidence="3" key="1">
    <citation type="journal article" date="2014" name="Nat. Genet.">
        <title>Genome and transcriptome of the porcine whipworm Trichuris suis.</title>
        <authorList>
            <person name="Jex A.R."/>
            <person name="Nejsum P."/>
            <person name="Schwarz E.M."/>
            <person name="Hu L."/>
            <person name="Young N.D."/>
            <person name="Hall R.S."/>
            <person name="Korhonen P.K."/>
            <person name="Liao S."/>
            <person name="Thamsborg S."/>
            <person name="Xia J."/>
            <person name="Xu P."/>
            <person name="Wang S."/>
            <person name="Scheerlinck J.P."/>
            <person name="Hofmann A."/>
            <person name="Sternberg P.W."/>
            <person name="Wang J."/>
            <person name="Gasser R.B."/>
        </authorList>
    </citation>
    <scope>NUCLEOTIDE SEQUENCE [LARGE SCALE GENOMIC DNA]</scope>
    <source>
        <strain evidence="3">DCEP-RM93F</strain>
    </source>
</reference>
<evidence type="ECO:0000256" key="2">
    <source>
        <dbReference type="SAM" id="Phobius"/>
    </source>
</evidence>
<dbReference type="AlphaFoldDB" id="A0A085MU97"/>
<gene>
    <name evidence="3" type="ORF">M514_27040</name>
</gene>
<feature type="transmembrane region" description="Helical" evidence="2">
    <location>
        <begin position="292"/>
        <end position="324"/>
    </location>
</feature>
<dbReference type="Proteomes" id="UP000030758">
    <property type="component" value="Unassembled WGS sequence"/>
</dbReference>
<keyword evidence="2" id="KW-0472">Membrane</keyword>